<evidence type="ECO:0000313" key="2">
    <source>
        <dbReference type="Proteomes" id="UP000314294"/>
    </source>
</evidence>
<dbReference type="AlphaFoldDB" id="A0A4Z2GU51"/>
<accession>A0A4Z2GU51</accession>
<organism evidence="1 2">
    <name type="scientific">Liparis tanakae</name>
    <name type="common">Tanaka's snailfish</name>
    <dbReference type="NCBI Taxonomy" id="230148"/>
    <lineage>
        <taxon>Eukaryota</taxon>
        <taxon>Metazoa</taxon>
        <taxon>Chordata</taxon>
        <taxon>Craniata</taxon>
        <taxon>Vertebrata</taxon>
        <taxon>Euteleostomi</taxon>
        <taxon>Actinopterygii</taxon>
        <taxon>Neopterygii</taxon>
        <taxon>Teleostei</taxon>
        <taxon>Neoteleostei</taxon>
        <taxon>Acanthomorphata</taxon>
        <taxon>Eupercaria</taxon>
        <taxon>Perciformes</taxon>
        <taxon>Cottioidei</taxon>
        <taxon>Cottales</taxon>
        <taxon>Liparidae</taxon>
        <taxon>Liparis</taxon>
    </lineage>
</organism>
<dbReference type="EMBL" id="SRLO01000412">
    <property type="protein sequence ID" value="TNN57137.1"/>
    <property type="molecule type" value="Genomic_DNA"/>
</dbReference>
<proteinExistence type="predicted"/>
<evidence type="ECO:0000313" key="1">
    <source>
        <dbReference type="EMBL" id="TNN57137.1"/>
    </source>
</evidence>
<keyword evidence="2" id="KW-1185">Reference proteome</keyword>
<dbReference type="Proteomes" id="UP000314294">
    <property type="component" value="Unassembled WGS sequence"/>
</dbReference>
<name>A0A4Z2GU51_9TELE</name>
<reference evidence="1 2" key="1">
    <citation type="submission" date="2019-03" db="EMBL/GenBank/DDBJ databases">
        <title>First draft genome of Liparis tanakae, snailfish: a comprehensive survey of snailfish specific genes.</title>
        <authorList>
            <person name="Kim W."/>
            <person name="Song I."/>
            <person name="Jeong J.-H."/>
            <person name="Kim D."/>
            <person name="Kim S."/>
            <person name="Ryu S."/>
            <person name="Song J.Y."/>
            <person name="Lee S.K."/>
        </authorList>
    </citation>
    <scope>NUCLEOTIDE SEQUENCE [LARGE SCALE GENOMIC DNA]</scope>
    <source>
        <tissue evidence="1">Muscle</tissue>
    </source>
</reference>
<comment type="caution">
    <text evidence="1">The sequence shown here is derived from an EMBL/GenBank/DDBJ whole genome shotgun (WGS) entry which is preliminary data.</text>
</comment>
<gene>
    <name evidence="1" type="ORF">EYF80_032640</name>
</gene>
<protein>
    <submittedName>
        <fullName evidence="1">Uncharacterized protein</fullName>
    </submittedName>
</protein>
<sequence length="61" mass="6719">MSTVAAKPQFVAWVKWVLERSKRRRMRPGPVAVQCSFTNTAPADPGQAPISGPCREPLINL</sequence>